<dbReference type="RefSeq" id="WP_013032429.1">
    <property type="nucleotide sequence ID" value="NC_013960.1"/>
</dbReference>
<gene>
    <name evidence="1" type="ordered locus">Nhal_1387</name>
</gene>
<dbReference type="Pfam" id="PF19991">
    <property type="entry name" value="HMA_2"/>
    <property type="match status" value="1"/>
</dbReference>
<evidence type="ECO:0000313" key="2">
    <source>
        <dbReference type="Proteomes" id="UP000001844"/>
    </source>
</evidence>
<dbReference type="OrthoDB" id="8562357at2"/>
<reference evidence="2" key="1">
    <citation type="submission" date="2010-04" db="EMBL/GenBank/DDBJ databases">
        <title>Complete genome sequence of Nitrosococcus halophilus Nc4, a salt-adapted, aerobic obligate ammonia-oxidizing sulfur purple bacterium.</title>
        <authorList>
            <consortium name="US DOE Joint Genome Institute"/>
            <person name="Campbell M.A."/>
            <person name="Malfatti S.A."/>
            <person name="Chain P.S.G."/>
            <person name="Heidelberg J.F."/>
            <person name="Ward B.B."/>
            <person name="Klotz M.G."/>
        </authorList>
    </citation>
    <scope>NUCLEOTIDE SEQUENCE [LARGE SCALE GENOMIC DNA]</scope>
    <source>
        <strain evidence="2">Nc4</strain>
    </source>
</reference>
<dbReference type="eggNOG" id="ENOG50339QE">
    <property type="taxonomic scope" value="Bacteria"/>
</dbReference>
<keyword evidence="2" id="KW-1185">Reference proteome</keyword>
<name>D5C0Y1_NITHN</name>
<dbReference type="KEGG" id="nhl:Nhal_1387"/>
<evidence type="ECO:0008006" key="3">
    <source>
        <dbReference type="Google" id="ProtNLM"/>
    </source>
</evidence>
<organism evidence="1 2">
    <name type="scientific">Nitrosococcus halophilus (strain Nc4)</name>
    <dbReference type="NCBI Taxonomy" id="472759"/>
    <lineage>
        <taxon>Bacteria</taxon>
        <taxon>Pseudomonadati</taxon>
        <taxon>Pseudomonadota</taxon>
        <taxon>Gammaproteobacteria</taxon>
        <taxon>Chromatiales</taxon>
        <taxon>Chromatiaceae</taxon>
        <taxon>Nitrosococcus</taxon>
    </lineage>
</organism>
<dbReference type="STRING" id="472759.Nhal_1387"/>
<dbReference type="AlphaFoldDB" id="D5C0Y1"/>
<accession>D5C0Y1</accession>
<proteinExistence type="predicted"/>
<dbReference type="HOGENOM" id="CLU_133770_0_0_6"/>
<protein>
    <recommendedName>
        <fullName evidence="3">HMA domain-containing protein</fullName>
    </recommendedName>
</protein>
<dbReference type="EMBL" id="CP001798">
    <property type="protein sequence ID" value="ADE14538.1"/>
    <property type="molecule type" value="Genomic_DNA"/>
</dbReference>
<dbReference type="Proteomes" id="UP000001844">
    <property type="component" value="Chromosome"/>
</dbReference>
<evidence type="ECO:0000313" key="1">
    <source>
        <dbReference type="EMBL" id="ADE14538.1"/>
    </source>
</evidence>
<sequence>MTPAAELSHGLPGRTRIRIRCKRGEPDYFLRVGQALEKLSVVHQIKINDQSGSILIHHTEGAREQIAQYAQSTGLFILENVQYQQDPVLQKSAAGFSSLDSGFNWATSGHFDFRSVLYVVLIVTAIVQIFRGQILVPATTLLWYAVDLLRSATSKQGP</sequence>